<dbReference type="EMBL" id="CAADJA010000002">
    <property type="protein sequence ID" value="VFS52693.1"/>
    <property type="molecule type" value="Genomic_DNA"/>
</dbReference>
<dbReference type="InterPro" id="IPR041327">
    <property type="entry name" value="Cap17-like_N"/>
</dbReference>
<dbReference type="Pfam" id="PF18178">
    <property type="entry name" value="Cap17-like_N"/>
    <property type="match status" value="1"/>
</dbReference>
<sequence length="60" mass="6518">MANTNNEYVLIAGSISQKTEKPYIDRAHSFVRALTKSILDAEVGLVVYLAGEPVNENGIP</sequence>
<accession>A0A484ZZ79</accession>
<dbReference type="AlphaFoldDB" id="A0A484ZZ79"/>
<organism evidence="2 3">
    <name type="scientific">Budvicia aquatica</name>
    <dbReference type="NCBI Taxonomy" id="82979"/>
    <lineage>
        <taxon>Bacteria</taxon>
        <taxon>Pseudomonadati</taxon>
        <taxon>Pseudomonadota</taxon>
        <taxon>Gammaproteobacteria</taxon>
        <taxon>Enterobacterales</taxon>
        <taxon>Budviciaceae</taxon>
        <taxon>Budvicia</taxon>
    </lineage>
</organism>
<dbReference type="Proteomes" id="UP000373449">
    <property type="component" value="Unassembled WGS sequence"/>
</dbReference>
<proteinExistence type="predicted"/>
<name>A0A484ZZ79_9GAMM</name>
<reference evidence="2 3" key="1">
    <citation type="submission" date="2019-03" db="EMBL/GenBank/DDBJ databases">
        <authorList>
            <consortium name="Pathogen Informatics"/>
        </authorList>
    </citation>
    <scope>NUCLEOTIDE SEQUENCE [LARGE SCALE GENOMIC DNA]</scope>
    <source>
        <strain evidence="2 3">NCTC12282</strain>
    </source>
</reference>
<gene>
    <name evidence="2" type="ORF">NCTC12282_05950</name>
</gene>
<evidence type="ECO:0000313" key="3">
    <source>
        <dbReference type="Proteomes" id="UP000373449"/>
    </source>
</evidence>
<protein>
    <recommendedName>
        <fullName evidence="1">ATP nucleosidase Cap17-like N-terminal domain-containing protein</fullName>
    </recommendedName>
</protein>
<evidence type="ECO:0000259" key="1">
    <source>
        <dbReference type="Pfam" id="PF18178"/>
    </source>
</evidence>
<evidence type="ECO:0000313" key="2">
    <source>
        <dbReference type="EMBL" id="VFS52693.1"/>
    </source>
</evidence>
<feature type="domain" description="ATP nucleosidase Cap17-like N-terminal" evidence="1">
    <location>
        <begin position="6"/>
        <end position="60"/>
    </location>
</feature>